<evidence type="ECO:0000313" key="1">
    <source>
        <dbReference type="EMBL" id="GBN59934.1"/>
    </source>
</evidence>
<dbReference type="EMBL" id="BGPR01013278">
    <property type="protein sequence ID" value="GBN59934.1"/>
    <property type="molecule type" value="Genomic_DNA"/>
</dbReference>
<dbReference type="Proteomes" id="UP000499080">
    <property type="component" value="Unassembled WGS sequence"/>
</dbReference>
<name>A0A4Y2Q8Y9_ARAVE</name>
<accession>A0A4Y2Q8Y9</accession>
<organism evidence="1 2">
    <name type="scientific">Araneus ventricosus</name>
    <name type="common">Orbweaver spider</name>
    <name type="synonym">Epeira ventricosa</name>
    <dbReference type="NCBI Taxonomy" id="182803"/>
    <lineage>
        <taxon>Eukaryota</taxon>
        <taxon>Metazoa</taxon>
        <taxon>Ecdysozoa</taxon>
        <taxon>Arthropoda</taxon>
        <taxon>Chelicerata</taxon>
        <taxon>Arachnida</taxon>
        <taxon>Araneae</taxon>
        <taxon>Araneomorphae</taxon>
        <taxon>Entelegynae</taxon>
        <taxon>Araneoidea</taxon>
        <taxon>Araneidae</taxon>
        <taxon>Araneus</taxon>
    </lineage>
</organism>
<gene>
    <name evidence="1" type="ORF">AVEN_35936_1</name>
</gene>
<dbReference type="AlphaFoldDB" id="A0A4Y2Q8Y9"/>
<sequence length="158" mass="18178">MTSQLSASKQVKRFLDWFHEAKCCRAGKSPCGVFGHVILSFLLQCFAQLRQLLLIGGKLLQRSKFAATGDSQSKCQNGYRAAEGDVRPLVSRNQINCNSQSPSKNSIKRWYEIFKETKNVQYRKRARRSPVSDKIVERVRETKRTLIAYIKARWSSVY</sequence>
<evidence type="ECO:0008006" key="3">
    <source>
        <dbReference type="Google" id="ProtNLM"/>
    </source>
</evidence>
<proteinExistence type="predicted"/>
<comment type="caution">
    <text evidence="1">The sequence shown here is derived from an EMBL/GenBank/DDBJ whole genome shotgun (WGS) entry which is preliminary data.</text>
</comment>
<protein>
    <recommendedName>
        <fullName evidence="3">DUF4817 domain-containing protein</fullName>
    </recommendedName>
</protein>
<evidence type="ECO:0000313" key="2">
    <source>
        <dbReference type="Proteomes" id="UP000499080"/>
    </source>
</evidence>
<reference evidence="1 2" key="1">
    <citation type="journal article" date="2019" name="Sci. Rep.">
        <title>Orb-weaving spider Araneus ventricosus genome elucidates the spidroin gene catalogue.</title>
        <authorList>
            <person name="Kono N."/>
            <person name="Nakamura H."/>
            <person name="Ohtoshi R."/>
            <person name="Moran D.A.P."/>
            <person name="Shinohara A."/>
            <person name="Yoshida Y."/>
            <person name="Fujiwara M."/>
            <person name="Mori M."/>
            <person name="Tomita M."/>
            <person name="Arakawa K."/>
        </authorList>
    </citation>
    <scope>NUCLEOTIDE SEQUENCE [LARGE SCALE GENOMIC DNA]</scope>
</reference>
<keyword evidence="2" id="KW-1185">Reference proteome</keyword>